<evidence type="ECO:0000256" key="1">
    <source>
        <dbReference type="SAM" id="MobiDB-lite"/>
    </source>
</evidence>
<feature type="compositionally biased region" description="Basic and acidic residues" evidence="1">
    <location>
        <begin position="580"/>
        <end position="589"/>
    </location>
</feature>
<evidence type="ECO:0000256" key="2">
    <source>
        <dbReference type="SAM" id="Phobius"/>
    </source>
</evidence>
<keyword evidence="2" id="KW-1133">Transmembrane helix</keyword>
<dbReference type="Proteomes" id="UP001258315">
    <property type="component" value="Unassembled WGS sequence"/>
</dbReference>
<keyword evidence="4" id="KW-1185">Reference proteome</keyword>
<evidence type="ECO:0000313" key="4">
    <source>
        <dbReference type="Proteomes" id="UP001258315"/>
    </source>
</evidence>
<name>A0ABU3GTH6_9SPHI</name>
<gene>
    <name evidence="3" type="ORF">QE417_002134</name>
</gene>
<feature type="region of interest" description="Disordered" evidence="1">
    <location>
        <begin position="570"/>
        <end position="597"/>
    </location>
</feature>
<organism evidence="3 4">
    <name type="scientific">Mucilaginibacter terrae</name>
    <dbReference type="NCBI Taxonomy" id="1955052"/>
    <lineage>
        <taxon>Bacteria</taxon>
        <taxon>Pseudomonadati</taxon>
        <taxon>Bacteroidota</taxon>
        <taxon>Sphingobacteriia</taxon>
        <taxon>Sphingobacteriales</taxon>
        <taxon>Sphingobacteriaceae</taxon>
        <taxon>Mucilaginibacter</taxon>
    </lineage>
</organism>
<proteinExistence type="predicted"/>
<sequence>MTAVIKHRLKKTLLSVILIGAILITIVAFFVNRYWAPILAGKVRSTVIDATDSLYSADFTDADLHVVQGKLVIHNLTIQPNIAVYNRRIKMGIAPNNLYKLQVKRIVLKHIHPLKIYYEHKLDIGQIILSVPKLQVTYRRVSNKDTTATDRLTAWQRIQPLLKSIHIKQVMLNDVDFTYKDHSGNNLQVSALKEVNLTGNDLIIDSLTQHDKSRFYYFKDLQIELNNVDQPLGKDSLYRLKLKQLNYSTLTSKLKAYQVAIKPSADSVFIKRGIRTQYHFDTDTFEVENFNLKRFNKFREIHATHVFINRGNFLVSANQSNPTLGKGNRIFTFPNAAIQRLKNDLKLDTIELQNINITYKGYGRKSHKQGSVAFNGTDGHIINVTNNVQALKKNDSMHIEVISRVMDMGPMHASINFNLTDSARSYSYKGVVGYMELDRFNKATMPFALLKITSGRMDQMDFDIKGNQNVSTGKVKILYHDLKVHLLKMDTVADAYKHRTLLSIMANALIVKRHNPDFFGAVPRTIDVRYVRQPDTPFFKAVWKTIAQGIKASAGYDAATEKHIKDMITQRRIDKKKRQDKREERQLRRENRRRLKR</sequence>
<reference evidence="4" key="1">
    <citation type="submission" date="2023-07" db="EMBL/GenBank/DDBJ databases">
        <title>Functional and genomic diversity of the sorghum phyllosphere microbiome.</title>
        <authorList>
            <person name="Shade A."/>
        </authorList>
    </citation>
    <scope>NUCLEOTIDE SEQUENCE [LARGE SCALE GENOMIC DNA]</scope>
    <source>
        <strain evidence="4">SORGH_AS_0422</strain>
    </source>
</reference>
<evidence type="ECO:0008006" key="5">
    <source>
        <dbReference type="Google" id="ProtNLM"/>
    </source>
</evidence>
<comment type="caution">
    <text evidence="3">The sequence shown here is derived from an EMBL/GenBank/DDBJ whole genome shotgun (WGS) entry which is preliminary data.</text>
</comment>
<accession>A0ABU3GTH6</accession>
<evidence type="ECO:0000313" key="3">
    <source>
        <dbReference type="EMBL" id="MDT3403062.1"/>
    </source>
</evidence>
<protein>
    <recommendedName>
        <fullName evidence="5">DUF748 domain-containing protein</fullName>
    </recommendedName>
</protein>
<feature type="transmembrane region" description="Helical" evidence="2">
    <location>
        <begin position="12"/>
        <end position="35"/>
    </location>
</feature>
<dbReference type="EMBL" id="JAVLVU010000001">
    <property type="protein sequence ID" value="MDT3403062.1"/>
    <property type="molecule type" value="Genomic_DNA"/>
</dbReference>
<keyword evidence="2" id="KW-0812">Transmembrane</keyword>
<keyword evidence="2" id="KW-0472">Membrane</keyword>